<comment type="similarity">
    <text evidence="1">Belongs to the short-chain dehydrogenases/reductases (SDR) family.</text>
</comment>
<keyword evidence="4" id="KW-1185">Reference proteome</keyword>
<organism evidence="3 4">
    <name type="scientific">Thyridium curvatum</name>
    <dbReference type="NCBI Taxonomy" id="1093900"/>
    <lineage>
        <taxon>Eukaryota</taxon>
        <taxon>Fungi</taxon>
        <taxon>Dikarya</taxon>
        <taxon>Ascomycota</taxon>
        <taxon>Pezizomycotina</taxon>
        <taxon>Sordariomycetes</taxon>
        <taxon>Sordariomycetidae</taxon>
        <taxon>Thyridiales</taxon>
        <taxon>Thyridiaceae</taxon>
        <taxon>Thyridium</taxon>
    </lineage>
</organism>
<proteinExistence type="inferred from homology"/>
<evidence type="ECO:0008006" key="5">
    <source>
        <dbReference type="Google" id="ProtNLM"/>
    </source>
</evidence>
<dbReference type="PANTHER" id="PTHR24320">
    <property type="entry name" value="RETINOL DEHYDROGENASE"/>
    <property type="match status" value="1"/>
</dbReference>
<evidence type="ECO:0000256" key="2">
    <source>
        <dbReference type="ARBA" id="ARBA00023002"/>
    </source>
</evidence>
<dbReference type="InterPro" id="IPR036291">
    <property type="entry name" value="NAD(P)-bd_dom_sf"/>
</dbReference>
<accession>A0A507ATS6</accession>
<dbReference type="GeneID" id="41975451"/>
<comment type="caution">
    <text evidence="3">The sequence shown here is derived from an EMBL/GenBank/DDBJ whole genome shotgun (WGS) entry which is preliminary data.</text>
</comment>
<evidence type="ECO:0000256" key="1">
    <source>
        <dbReference type="ARBA" id="ARBA00006484"/>
    </source>
</evidence>
<dbReference type="Proteomes" id="UP000319257">
    <property type="component" value="Unassembled WGS sequence"/>
</dbReference>
<dbReference type="EMBL" id="SKBQ01000050">
    <property type="protein sequence ID" value="TPX11143.1"/>
    <property type="molecule type" value="Genomic_DNA"/>
</dbReference>
<gene>
    <name evidence="3" type="ORF">E0L32_008004</name>
</gene>
<protein>
    <recommendedName>
        <fullName evidence="5">Protochlorophyllide reductase</fullName>
    </recommendedName>
</protein>
<reference evidence="3 4" key="1">
    <citation type="submission" date="2019-06" db="EMBL/GenBank/DDBJ databases">
        <title>Draft genome sequence of the filamentous fungus Phialemoniopsis curvata isolated from diesel fuel.</title>
        <authorList>
            <person name="Varaljay V.A."/>
            <person name="Lyon W.J."/>
            <person name="Crouch A.L."/>
            <person name="Drake C.E."/>
            <person name="Hollomon J.M."/>
            <person name="Nadeau L.J."/>
            <person name="Nunn H.S."/>
            <person name="Stevenson B.S."/>
            <person name="Bojanowski C.L."/>
            <person name="Crookes-Goodson W.J."/>
        </authorList>
    </citation>
    <scope>NUCLEOTIDE SEQUENCE [LARGE SCALE GENOMIC DNA]</scope>
    <source>
        <strain evidence="3 4">D216</strain>
    </source>
</reference>
<dbReference type="STRING" id="1093900.A0A507ATS6"/>
<dbReference type="OrthoDB" id="542013at2759"/>
<dbReference type="PANTHER" id="PTHR24320:SF152">
    <property type="entry name" value="SHORT-CHAIN DEHYDROGENASE_REDUCTASE FAMILY PROTEIN"/>
    <property type="match status" value="1"/>
</dbReference>
<dbReference type="InterPro" id="IPR002347">
    <property type="entry name" value="SDR_fam"/>
</dbReference>
<dbReference type="GO" id="GO:0016491">
    <property type="term" value="F:oxidoreductase activity"/>
    <property type="evidence" value="ECO:0007669"/>
    <property type="project" value="UniProtKB-KW"/>
</dbReference>
<dbReference type="Gene3D" id="3.40.50.720">
    <property type="entry name" value="NAD(P)-binding Rossmann-like Domain"/>
    <property type="match status" value="1"/>
</dbReference>
<dbReference type="Pfam" id="PF00106">
    <property type="entry name" value="adh_short"/>
    <property type="match status" value="1"/>
</dbReference>
<keyword evidence="2" id="KW-0560">Oxidoreductase</keyword>
<name>A0A507ATS6_9PEZI</name>
<dbReference type="RefSeq" id="XP_030992854.1">
    <property type="nucleotide sequence ID" value="XM_031142811.1"/>
</dbReference>
<dbReference type="AlphaFoldDB" id="A0A507ATS6"/>
<dbReference type="InParanoid" id="A0A507ATS6"/>
<evidence type="ECO:0000313" key="4">
    <source>
        <dbReference type="Proteomes" id="UP000319257"/>
    </source>
</evidence>
<dbReference type="SUPFAM" id="SSF51735">
    <property type="entry name" value="NAD(P)-binding Rossmann-fold domains"/>
    <property type="match status" value="1"/>
</dbReference>
<evidence type="ECO:0000313" key="3">
    <source>
        <dbReference type="EMBL" id="TPX11143.1"/>
    </source>
</evidence>
<sequence>MTYARSALITGGTMNLGYYAALEIARQHPGWLVIICSRSDRKHAAESINRALNQRNVRFLPLDLSDSKKVRAFAEDWFSRNYPPIQALLLNAALQFPGKMVTTPEGLEATFAITHVGNSLLFHLLCPHLASNARVVVTASGVHDPAQKSGMPDAVYTSAEDLAHPPPKMANGPGTNHYTNSKLANVLWTYALHRRLNERVLERGIKVNAFDPGLMPGSGLAREYPPALRFVWDKVFPRITPLLKAVYTNNIHKPSESGASLARLAISDELANEAGNYYEGPKEINSSTDSYQTSKQDDLWQWTVKYCAQNDAQVSRFESLN</sequence>